<feature type="region of interest" description="Disordered" evidence="1">
    <location>
        <begin position="1"/>
        <end position="78"/>
    </location>
</feature>
<sequence length="199" mass="21371">MGPAGPFPRAPQHNRSPLALSPRQRRQSSLPSSPGPGAAHPASAFKTGFTAGSPPLSPVTRDPFTPTAQAEQHDGLPRNLQRSQSLRLEPSCTCESSAVSQTTGRHNVSQDAQRWGRSGKHLHRAGAVSGLVCSCTRNHCFAPLQAGWCAITMEMRLLSFTLDDDTKVTGRAGFSPPPSPGPVKTGYARLHLRHENRKL</sequence>
<evidence type="ECO:0000313" key="2">
    <source>
        <dbReference type="EMBL" id="KAJ8418000.1"/>
    </source>
</evidence>
<organism evidence="2 3">
    <name type="scientific">Aldrovandia affinis</name>
    <dbReference type="NCBI Taxonomy" id="143900"/>
    <lineage>
        <taxon>Eukaryota</taxon>
        <taxon>Metazoa</taxon>
        <taxon>Chordata</taxon>
        <taxon>Craniata</taxon>
        <taxon>Vertebrata</taxon>
        <taxon>Euteleostomi</taxon>
        <taxon>Actinopterygii</taxon>
        <taxon>Neopterygii</taxon>
        <taxon>Teleostei</taxon>
        <taxon>Notacanthiformes</taxon>
        <taxon>Halosauridae</taxon>
        <taxon>Aldrovandia</taxon>
    </lineage>
</organism>
<evidence type="ECO:0000256" key="1">
    <source>
        <dbReference type="SAM" id="MobiDB-lite"/>
    </source>
</evidence>
<dbReference type="AlphaFoldDB" id="A0AAD7TBT0"/>
<proteinExistence type="predicted"/>
<dbReference type="EMBL" id="JAINUG010000002">
    <property type="protein sequence ID" value="KAJ8418000.1"/>
    <property type="molecule type" value="Genomic_DNA"/>
</dbReference>
<dbReference type="Proteomes" id="UP001221898">
    <property type="component" value="Unassembled WGS sequence"/>
</dbReference>
<evidence type="ECO:0000313" key="3">
    <source>
        <dbReference type="Proteomes" id="UP001221898"/>
    </source>
</evidence>
<protein>
    <submittedName>
        <fullName evidence="2">Uncharacterized protein</fullName>
    </submittedName>
</protein>
<gene>
    <name evidence="2" type="ORF">AAFF_G00137090</name>
</gene>
<name>A0AAD7TBT0_9TELE</name>
<reference evidence="2" key="1">
    <citation type="journal article" date="2023" name="Science">
        <title>Genome structures resolve the early diversification of teleost fishes.</title>
        <authorList>
            <person name="Parey E."/>
            <person name="Louis A."/>
            <person name="Montfort J."/>
            <person name="Bouchez O."/>
            <person name="Roques C."/>
            <person name="Iampietro C."/>
            <person name="Lluch J."/>
            <person name="Castinel A."/>
            <person name="Donnadieu C."/>
            <person name="Desvignes T."/>
            <person name="Floi Bucao C."/>
            <person name="Jouanno E."/>
            <person name="Wen M."/>
            <person name="Mejri S."/>
            <person name="Dirks R."/>
            <person name="Jansen H."/>
            <person name="Henkel C."/>
            <person name="Chen W.J."/>
            <person name="Zahm M."/>
            <person name="Cabau C."/>
            <person name="Klopp C."/>
            <person name="Thompson A.W."/>
            <person name="Robinson-Rechavi M."/>
            <person name="Braasch I."/>
            <person name="Lecointre G."/>
            <person name="Bobe J."/>
            <person name="Postlethwait J.H."/>
            <person name="Berthelot C."/>
            <person name="Roest Crollius H."/>
            <person name="Guiguen Y."/>
        </authorList>
    </citation>
    <scope>NUCLEOTIDE SEQUENCE</scope>
    <source>
        <strain evidence="2">NC1722</strain>
    </source>
</reference>
<accession>A0AAD7TBT0</accession>
<comment type="caution">
    <text evidence="2">The sequence shown here is derived from an EMBL/GenBank/DDBJ whole genome shotgun (WGS) entry which is preliminary data.</text>
</comment>
<feature type="compositionally biased region" description="Low complexity" evidence="1">
    <location>
        <begin position="18"/>
        <end position="44"/>
    </location>
</feature>
<keyword evidence="3" id="KW-1185">Reference proteome</keyword>